<dbReference type="InterPro" id="IPR036046">
    <property type="entry name" value="Acylphosphatase-like_dom_sf"/>
</dbReference>
<feature type="active site" evidence="4">
    <location>
        <position position="20"/>
    </location>
</feature>
<keyword evidence="4" id="KW-0378">Hydrolase</keyword>
<comment type="catalytic activity">
    <reaction evidence="3 4">
        <text>an acyl phosphate + H2O = a carboxylate + phosphate + H(+)</text>
        <dbReference type="Rhea" id="RHEA:14965"/>
        <dbReference type="ChEBI" id="CHEBI:15377"/>
        <dbReference type="ChEBI" id="CHEBI:15378"/>
        <dbReference type="ChEBI" id="CHEBI:29067"/>
        <dbReference type="ChEBI" id="CHEBI:43474"/>
        <dbReference type="ChEBI" id="CHEBI:59918"/>
        <dbReference type="EC" id="3.6.1.7"/>
    </reaction>
</comment>
<dbReference type="Pfam" id="PF00708">
    <property type="entry name" value="Acylphosphatase"/>
    <property type="match status" value="1"/>
</dbReference>
<dbReference type="Proteomes" id="UP000198885">
    <property type="component" value="Unassembled WGS sequence"/>
</dbReference>
<dbReference type="GO" id="GO:0003998">
    <property type="term" value="F:acylphosphatase activity"/>
    <property type="evidence" value="ECO:0007669"/>
    <property type="project" value="UniProtKB-EC"/>
</dbReference>
<evidence type="ECO:0000313" key="7">
    <source>
        <dbReference type="EMBL" id="SES42387.1"/>
    </source>
</evidence>
<dbReference type="InterPro" id="IPR001792">
    <property type="entry name" value="Acylphosphatase-like_dom"/>
</dbReference>
<dbReference type="PANTHER" id="PTHR47268:SF4">
    <property type="entry name" value="ACYLPHOSPHATASE"/>
    <property type="match status" value="1"/>
</dbReference>
<evidence type="ECO:0000256" key="4">
    <source>
        <dbReference type="PROSITE-ProRule" id="PRU00520"/>
    </source>
</evidence>
<dbReference type="EMBL" id="FOGU01000020">
    <property type="protein sequence ID" value="SES42387.1"/>
    <property type="molecule type" value="Genomic_DNA"/>
</dbReference>
<dbReference type="Gene3D" id="3.30.70.100">
    <property type="match status" value="1"/>
</dbReference>
<accession>A0A1H9X935</accession>
<evidence type="ECO:0000256" key="2">
    <source>
        <dbReference type="ARBA" id="ARBA00012150"/>
    </source>
</evidence>
<dbReference type="AlphaFoldDB" id="A0A1H9X935"/>
<dbReference type="RefSeq" id="WP_092696387.1">
    <property type="nucleotide sequence ID" value="NZ_FOGU01000020.1"/>
</dbReference>
<dbReference type="PROSITE" id="PS51160">
    <property type="entry name" value="ACYLPHOSPHATASE_3"/>
    <property type="match status" value="1"/>
</dbReference>
<proteinExistence type="inferred from homology"/>
<comment type="similarity">
    <text evidence="1 5">Belongs to the acylphosphatase family.</text>
</comment>
<dbReference type="InterPro" id="IPR020456">
    <property type="entry name" value="Acylphosphatase"/>
</dbReference>
<dbReference type="STRING" id="641238.SAMN04490244_12033"/>
<sequence>MERTAISVTIEGQVQGVSYRAWTEDAARRHGVAGWVRNLVDGRVEAHIEGAADDVAAMENALWEGPRAARVTAVHRQPAEVANHRDFAVRYD</sequence>
<keyword evidence="8" id="KW-1185">Reference proteome</keyword>
<feature type="active site" evidence="4">
    <location>
        <position position="38"/>
    </location>
</feature>
<dbReference type="PANTHER" id="PTHR47268">
    <property type="entry name" value="ACYLPHOSPHATASE"/>
    <property type="match status" value="1"/>
</dbReference>
<evidence type="ECO:0000256" key="1">
    <source>
        <dbReference type="ARBA" id="ARBA00005614"/>
    </source>
</evidence>
<feature type="domain" description="Acylphosphatase-like" evidence="6">
    <location>
        <begin position="5"/>
        <end position="91"/>
    </location>
</feature>
<dbReference type="PROSITE" id="PS00151">
    <property type="entry name" value="ACYLPHOSPHATASE_2"/>
    <property type="match status" value="1"/>
</dbReference>
<dbReference type="PRINTS" id="PR00112">
    <property type="entry name" value="ACYLPHPHTASE"/>
</dbReference>
<evidence type="ECO:0000259" key="6">
    <source>
        <dbReference type="PROSITE" id="PS51160"/>
    </source>
</evidence>
<evidence type="ECO:0000256" key="3">
    <source>
        <dbReference type="ARBA" id="ARBA00047645"/>
    </source>
</evidence>
<organism evidence="7 8">
    <name type="scientific">Tranquillimonas rosea</name>
    <dbReference type="NCBI Taxonomy" id="641238"/>
    <lineage>
        <taxon>Bacteria</taxon>
        <taxon>Pseudomonadati</taxon>
        <taxon>Pseudomonadota</taxon>
        <taxon>Alphaproteobacteria</taxon>
        <taxon>Rhodobacterales</taxon>
        <taxon>Roseobacteraceae</taxon>
        <taxon>Tranquillimonas</taxon>
    </lineage>
</organism>
<dbReference type="InterPro" id="IPR017968">
    <property type="entry name" value="Acylphosphatase_CS"/>
</dbReference>
<evidence type="ECO:0000256" key="5">
    <source>
        <dbReference type="RuleBase" id="RU004168"/>
    </source>
</evidence>
<dbReference type="OrthoDB" id="5295388at2"/>
<reference evidence="7 8" key="1">
    <citation type="submission" date="2016-10" db="EMBL/GenBank/DDBJ databases">
        <authorList>
            <person name="de Groot N.N."/>
        </authorList>
    </citation>
    <scope>NUCLEOTIDE SEQUENCE [LARGE SCALE GENOMIC DNA]</scope>
    <source>
        <strain evidence="7 8">DSM 23042</strain>
    </source>
</reference>
<evidence type="ECO:0000313" key="8">
    <source>
        <dbReference type="Proteomes" id="UP000198885"/>
    </source>
</evidence>
<dbReference type="EC" id="3.6.1.7" evidence="2 4"/>
<name>A0A1H9X935_9RHOB</name>
<protein>
    <recommendedName>
        <fullName evidence="2 4">acylphosphatase</fullName>
        <ecNumber evidence="2 4">3.6.1.7</ecNumber>
    </recommendedName>
</protein>
<gene>
    <name evidence="7" type="ORF">SAMN04490244_12033</name>
</gene>
<dbReference type="SUPFAM" id="SSF54975">
    <property type="entry name" value="Acylphosphatase/BLUF domain-like"/>
    <property type="match status" value="1"/>
</dbReference>